<evidence type="ECO:0000259" key="8">
    <source>
        <dbReference type="PROSITE" id="PS01124"/>
    </source>
</evidence>
<dbReference type="PROSITE" id="PS01124">
    <property type="entry name" value="HTH_ARAC_FAMILY_2"/>
    <property type="match status" value="1"/>
</dbReference>
<dbReference type="SUPFAM" id="SSF52172">
    <property type="entry name" value="CheY-like"/>
    <property type="match status" value="1"/>
</dbReference>
<dbReference type="InterPro" id="IPR011110">
    <property type="entry name" value="Reg_prop"/>
</dbReference>
<evidence type="ECO:0000256" key="4">
    <source>
        <dbReference type="ARBA" id="ARBA00023015"/>
    </source>
</evidence>
<dbReference type="Pfam" id="PF07495">
    <property type="entry name" value="Y_Y_Y"/>
    <property type="match status" value="1"/>
</dbReference>
<dbReference type="Pfam" id="PF00512">
    <property type="entry name" value="HisKA"/>
    <property type="match status" value="1"/>
</dbReference>
<dbReference type="InterPro" id="IPR003594">
    <property type="entry name" value="HATPase_dom"/>
</dbReference>
<evidence type="ECO:0000256" key="2">
    <source>
        <dbReference type="ARBA" id="ARBA00012438"/>
    </source>
</evidence>
<feature type="modified residue" description="4-aspartylphosphate" evidence="6">
    <location>
        <position position="1183"/>
    </location>
</feature>
<feature type="transmembrane region" description="Helical" evidence="7">
    <location>
        <begin position="53"/>
        <end position="72"/>
    </location>
</feature>
<dbReference type="InterPro" id="IPR036097">
    <property type="entry name" value="HisK_dim/P_sf"/>
</dbReference>
<evidence type="ECO:0000256" key="3">
    <source>
        <dbReference type="ARBA" id="ARBA00022553"/>
    </source>
</evidence>
<dbReference type="InterPro" id="IPR004358">
    <property type="entry name" value="Sig_transdc_His_kin-like_C"/>
</dbReference>
<evidence type="ECO:0000256" key="1">
    <source>
        <dbReference type="ARBA" id="ARBA00000085"/>
    </source>
</evidence>
<dbReference type="Gene3D" id="3.40.50.2300">
    <property type="match status" value="1"/>
</dbReference>
<dbReference type="InterPro" id="IPR018060">
    <property type="entry name" value="HTH_AraC"/>
</dbReference>
<dbReference type="PRINTS" id="PR00344">
    <property type="entry name" value="BCTRLSENSOR"/>
</dbReference>
<comment type="catalytic activity">
    <reaction evidence="1">
        <text>ATP + protein L-histidine = ADP + protein N-phospho-L-histidine.</text>
        <dbReference type="EC" id="2.7.13.3"/>
    </reaction>
</comment>
<dbReference type="Pfam" id="PF12833">
    <property type="entry name" value="HTH_18"/>
    <property type="match status" value="1"/>
</dbReference>
<dbReference type="PANTHER" id="PTHR43547:SF2">
    <property type="entry name" value="HYBRID SIGNAL TRANSDUCTION HISTIDINE KINASE C"/>
    <property type="match status" value="1"/>
</dbReference>
<dbReference type="SUPFAM" id="SSF63829">
    <property type="entry name" value="Calcium-dependent phosphotriesterase"/>
    <property type="match status" value="1"/>
</dbReference>
<dbReference type="Gene3D" id="1.10.10.60">
    <property type="entry name" value="Homeodomain-like"/>
    <property type="match status" value="2"/>
</dbReference>
<protein>
    <recommendedName>
        <fullName evidence="2">histidine kinase</fullName>
        <ecNumber evidence="2">2.7.13.3</ecNumber>
    </recommendedName>
</protein>
<dbReference type="CDD" id="cd00082">
    <property type="entry name" value="HisKA"/>
    <property type="match status" value="1"/>
</dbReference>
<dbReference type="InterPro" id="IPR015943">
    <property type="entry name" value="WD40/YVTN_repeat-like_dom_sf"/>
</dbReference>
<dbReference type="InterPro" id="IPR011047">
    <property type="entry name" value="Quinoprotein_ADH-like_sf"/>
</dbReference>
<evidence type="ECO:0000256" key="7">
    <source>
        <dbReference type="SAM" id="Phobius"/>
    </source>
</evidence>
<evidence type="ECO:0000259" key="9">
    <source>
        <dbReference type="PROSITE" id="PS50109"/>
    </source>
</evidence>
<dbReference type="InterPro" id="IPR003661">
    <property type="entry name" value="HisK_dim/P_dom"/>
</dbReference>
<dbReference type="SUPFAM" id="SSF55874">
    <property type="entry name" value="ATPase domain of HSP90 chaperone/DNA topoisomerase II/histidine kinase"/>
    <property type="match status" value="1"/>
</dbReference>
<dbReference type="eggNOG" id="COG2205">
    <property type="taxonomic scope" value="Bacteria"/>
</dbReference>
<dbReference type="InterPro" id="IPR011006">
    <property type="entry name" value="CheY-like_superfamily"/>
</dbReference>
<dbReference type="PANTHER" id="PTHR43547">
    <property type="entry name" value="TWO-COMPONENT HISTIDINE KINASE"/>
    <property type="match status" value="1"/>
</dbReference>
<keyword evidence="7" id="KW-0812">Transmembrane</keyword>
<dbReference type="InterPro" id="IPR011123">
    <property type="entry name" value="Y_Y_Y"/>
</dbReference>
<dbReference type="Pfam" id="PF02518">
    <property type="entry name" value="HATPase_c"/>
    <property type="match status" value="1"/>
</dbReference>
<proteinExistence type="predicted"/>
<dbReference type="EC" id="2.7.13.3" evidence="2"/>
<evidence type="ECO:0000256" key="6">
    <source>
        <dbReference type="PROSITE-ProRule" id="PRU00169"/>
    </source>
</evidence>
<dbReference type="SMART" id="SM00448">
    <property type="entry name" value="REC"/>
    <property type="match status" value="1"/>
</dbReference>
<dbReference type="Gene3D" id="2.130.10.10">
    <property type="entry name" value="YVTN repeat-like/Quinoprotein amine dehydrogenase"/>
    <property type="match status" value="2"/>
</dbReference>
<feature type="domain" description="HTH araC/xylS-type" evidence="8">
    <location>
        <begin position="1284"/>
        <end position="1383"/>
    </location>
</feature>
<dbReference type="GO" id="GO:0000155">
    <property type="term" value="F:phosphorelay sensor kinase activity"/>
    <property type="evidence" value="ECO:0007669"/>
    <property type="project" value="InterPro"/>
</dbReference>
<keyword evidence="4" id="KW-0805">Transcription regulation</keyword>
<dbReference type="eggNOG" id="COG3292">
    <property type="taxonomic scope" value="Bacteria"/>
</dbReference>
<dbReference type="InterPro" id="IPR036890">
    <property type="entry name" value="HATPase_C_sf"/>
</dbReference>
<keyword evidence="7" id="KW-1133">Transmembrane helix</keyword>
<feature type="domain" description="Histidine kinase" evidence="9">
    <location>
        <begin position="883"/>
        <end position="1105"/>
    </location>
</feature>
<evidence type="ECO:0000259" key="10">
    <source>
        <dbReference type="PROSITE" id="PS50110"/>
    </source>
</evidence>
<dbReference type="Gene3D" id="3.30.565.10">
    <property type="entry name" value="Histidine kinase-like ATPase, C-terminal domain"/>
    <property type="match status" value="1"/>
</dbReference>
<keyword evidence="7" id="KW-0472">Membrane</keyword>
<dbReference type="SMART" id="SM00342">
    <property type="entry name" value="HTH_ARAC"/>
    <property type="match status" value="1"/>
</dbReference>
<dbReference type="PROSITE" id="PS50110">
    <property type="entry name" value="RESPONSE_REGULATORY"/>
    <property type="match status" value="1"/>
</dbReference>
<dbReference type="InterPro" id="IPR013783">
    <property type="entry name" value="Ig-like_fold"/>
</dbReference>
<comment type="caution">
    <text evidence="11">The sequence shown here is derived from an EMBL/GenBank/DDBJ whole genome shotgun (WGS) entry which is preliminary data.</text>
</comment>
<reference evidence="11 12" key="1">
    <citation type="submission" date="2011-04" db="EMBL/GenBank/DDBJ databases">
        <title>The Genome Sequence of Dysgonomonas gadei ATCC BAA-286.</title>
        <authorList>
            <consortium name="The Broad Institute Genome Sequencing Platform"/>
            <person name="Earl A."/>
            <person name="Ward D."/>
            <person name="Feldgarden M."/>
            <person name="Gevers D."/>
            <person name="Pudlo N."/>
            <person name="Martens E."/>
            <person name="Allen-Vercoe E."/>
            <person name="Young S.K."/>
            <person name="Zeng Q."/>
            <person name="Gargeya S."/>
            <person name="Fitzgerald M."/>
            <person name="Haas B."/>
            <person name="Abouelleil A."/>
            <person name="Alvarado L."/>
            <person name="Arachchi H.M."/>
            <person name="Berlin A."/>
            <person name="Brown A."/>
            <person name="Chapman S.B."/>
            <person name="Chen Z."/>
            <person name="Dunbar C."/>
            <person name="Freedman E."/>
            <person name="Gearin G."/>
            <person name="Gellesch M."/>
            <person name="Goldberg J."/>
            <person name="Griggs A."/>
            <person name="Gujja S."/>
            <person name="Heiman D."/>
            <person name="Howarth C."/>
            <person name="Larson L."/>
            <person name="Lui A."/>
            <person name="MacDonald P.J.P."/>
            <person name="Mehta T."/>
            <person name="Montmayeur A."/>
            <person name="Murphy C."/>
            <person name="Neiman D."/>
            <person name="Pearson M."/>
            <person name="Priest M."/>
            <person name="Roberts A."/>
            <person name="Saif S."/>
            <person name="Shea T."/>
            <person name="Shenoy N."/>
            <person name="Sisk P."/>
            <person name="Stolte C."/>
            <person name="Sykes S."/>
            <person name="Yandava C."/>
            <person name="Wortman J."/>
            <person name="Nusbaum C."/>
            <person name="Birren B."/>
        </authorList>
    </citation>
    <scope>NUCLEOTIDE SEQUENCE [LARGE SCALE GENOMIC DNA]</scope>
    <source>
        <strain evidence="11 12">ATCC BAA-286</strain>
    </source>
</reference>
<dbReference type="Pfam" id="PF00072">
    <property type="entry name" value="Response_reg"/>
    <property type="match status" value="1"/>
</dbReference>
<keyword evidence="12" id="KW-1185">Reference proteome</keyword>
<evidence type="ECO:0000313" key="12">
    <source>
        <dbReference type="Proteomes" id="UP000004913"/>
    </source>
</evidence>
<dbReference type="Gene3D" id="2.60.40.10">
    <property type="entry name" value="Immunoglobulins"/>
    <property type="match status" value="1"/>
</dbReference>
<dbReference type="eggNOG" id="COG2207">
    <property type="taxonomic scope" value="Bacteria"/>
</dbReference>
<keyword evidence="5" id="KW-0804">Transcription</keyword>
<sequence length="1384" mass="159267">MVALALYDVYLFYPDVNCIFVKKNVPFYQSMVMKHLLSYIYDRKNIRIFKKSYLLAVFFLSNVFLSYASYTLHRADKLDLSNNAILCMYQDKDGYMWFGTYDGLNLYNGKNTFVYRSEFDNEFSLCSNIIHNITQADEGNLWISTFLGLNKFSLKERKVIESYPELPEAKLLAADRKGNTWVISKKNYISHYNRESKNFTDIHLPGADMDNVKALFVGGDDELYMITADGKLKNIEIAADSKNNDIRLQVNESLLHDKSIINAYYEDNKIYYISAERKLYLYDLSDNKRILITDLSSLIGKYGGISRVVSFKSDLFVSFNDNGLIRLDVENDYKPETVYLGIRVFCLLKDKKQDVLWIGTDGRGVQMYYQGHDLFGNIIFDNFFSGTQKPVRSIYADESQNLWVGTKGDGIMRIRNYDEHNQREVSQSQVLNYTTANGLSSNLVFCFLRSKYRNILWIGTEGPGFSYYSYKDNTIKSLSEKDGSTIGKVHSICEVNDSTLWMATAGNGLLEVIIKDENSRLSVKSVNEYILKNGDKTCVEFHSMFYDGASTLFVGSRGGYGVARYNVKSKQYDFIQMKNAENTAIGDVLCVYQSKDSTFYIGASSGMTRIQFLKDGNTVIKQYDRRNGMINDMIHGILEDADGCIWLSTNKGLIKYNPRNDFFHNYSYPDLKVTEFSDDAYWKCPQTGRLFFGGINGLTWVEPKEVNLQSNYKPALYFFDLQIAGESRSLYDYTNKKDGYLEIGANISSFTISFVATDYINGENYEYSYLLDNYNTAWTELQKTNEVTFTNLPHGEYILKVRYKNDVFDSDERYYSLKIRKLPPWYLTSWAYLSYVVAFALICSYIIYLIRKRIMDKQMQIAQKINEEQKEKLLEAKLNFFTNVTHEFCTPLTVIKGVTDYIEKSAEVDKNIRKYTGILRDNVANLSGLIQEILDFRKMEEGKFDFSYVEEASVSDLVRKQMEWFIPIAEENSIAFEVSIPADLYWNTNVFGFNRVLVNLVSNAFKYTTEKGKVKISAGIDNEQLVLSVYNTGQGIEDSNIPSIFDRYGVLENTEANDSYPLMASRHGLGLSICHDIVESLGGNISVRSEIGKFAEFIVVLPVLQVTEEERLADEESNLPMDADSLRQSAGEKQTILIVDDNKDIVWLISDILSDSYHIRSAYNVPEALKIIESETPSLIITDIMMPGMNGLEFINNLKDDKFTKHIPLVIVSAKISEKEQAEGLDIGADAYLTKPFSSLVLRSVINRLLMVKDELKDYFYSPESAYKYSDGQLIHQEDKAFMDSVIDIISDNMEEENLRPEFIAEKLNMSTRSLYRKFKKITTLSPNDFIKDYRFTQVAKLLITTNLTIQEIMYKVGINNKSYFYREFLKKHNMTPKEYRLRK</sequence>
<keyword evidence="3 6" id="KW-0597">Phosphoprotein</keyword>
<feature type="transmembrane region" description="Helical" evidence="7">
    <location>
        <begin position="830"/>
        <end position="850"/>
    </location>
</feature>
<dbReference type="CDD" id="cd00063">
    <property type="entry name" value="FN3"/>
    <property type="match status" value="1"/>
</dbReference>
<dbReference type="SUPFAM" id="SSF47384">
    <property type="entry name" value="Homodimeric domain of signal transducing histidine kinase"/>
    <property type="match status" value="1"/>
</dbReference>
<accession>F5J1L6</accession>
<dbReference type="HOGENOM" id="CLU_000445_28_1_10"/>
<dbReference type="InterPro" id="IPR001789">
    <property type="entry name" value="Sig_transdc_resp-reg_receiver"/>
</dbReference>
<dbReference type="Proteomes" id="UP000004913">
    <property type="component" value="Unassembled WGS sequence"/>
</dbReference>
<dbReference type="eggNOG" id="COG0745">
    <property type="taxonomic scope" value="Bacteria"/>
</dbReference>
<feature type="domain" description="Response regulatory" evidence="10">
    <location>
        <begin position="1135"/>
        <end position="1250"/>
    </location>
</feature>
<dbReference type="SUPFAM" id="SSF50998">
    <property type="entry name" value="Quinoprotein alcohol dehydrogenase-like"/>
    <property type="match status" value="1"/>
</dbReference>
<name>F5J1L6_9BACT</name>
<organism evidence="11 12">
    <name type="scientific">Dysgonomonas gadei ATCC BAA-286</name>
    <dbReference type="NCBI Taxonomy" id="742766"/>
    <lineage>
        <taxon>Bacteria</taxon>
        <taxon>Pseudomonadati</taxon>
        <taxon>Bacteroidota</taxon>
        <taxon>Bacteroidia</taxon>
        <taxon>Bacteroidales</taxon>
        <taxon>Dysgonomonadaceae</taxon>
        <taxon>Dysgonomonas</taxon>
    </lineage>
</organism>
<evidence type="ECO:0000313" key="11">
    <source>
        <dbReference type="EMBL" id="EGK00590.1"/>
    </source>
</evidence>
<dbReference type="GO" id="GO:0003700">
    <property type="term" value="F:DNA-binding transcription factor activity"/>
    <property type="evidence" value="ECO:0007669"/>
    <property type="project" value="InterPro"/>
</dbReference>
<dbReference type="EMBL" id="ADLV01000036">
    <property type="protein sequence ID" value="EGK00590.1"/>
    <property type="molecule type" value="Genomic_DNA"/>
</dbReference>
<dbReference type="SUPFAM" id="SSF46689">
    <property type="entry name" value="Homeodomain-like"/>
    <property type="match status" value="1"/>
</dbReference>
<dbReference type="Gene3D" id="1.10.287.130">
    <property type="match status" value="1"/>
</dbReference>
<gene>
    <name evidence="11" type="ORF">HMPREF9455_03233</name>
</gene>
<dbReference type="GO" id="GO:0043565">
    <property type="term" value="F:sequence-specific DNA binding"/>
    <property type="evidence" value="ECO:0007669"/>
    <property type="project" value="InterPro"/>
</dbReference>
<dbReference type="PROSITE" id="PS50109">
    <property type="entry name" value="HIS_KIN"/>
    <property type="match status" value="1"/>
</dbReference>
<dbReference type="Pfam" id="PF07494">
    <property type="entry name" value="Reg_prop"/>
    <property type="match status" value="2"/>
</dbReference>
<dbReference type="InterPro" id="IPR003961">
    <property type="entry name" value="FN3_dom"/>
</dbReference>
<dbReference type="InterPro" id="IPR005467">
    <property type="entry name" value="His_kinase_dom"/>
</dbReference>
<dbReference type="SMART" id="SM00388">
    <property type="entry name" value="HisKA"/>
    <property type="match status" value="1"/>
</dbReference>
<dbReference type="InterPro" id="IPR009057">
    <property type="entry name" value="Homeodomain-like_sf"/>
</dbReference>
<dbReference type="STRING" id="742766.HMPREF9455_03233"/>
<evidence type="ECO:0000256" key="5">
    <source>
        <dbReference type="ARBA" id="ARBA00023163"/>
    </source>
</evidence>
<dbReference type="SMART" id="SM00387">
    <property type="entry name" value="HATPase_c"/>
    <property type="match status" value="1"/>
</dbReference>